<dbReference type="PANTHER" id="PTHR11705">
    <property type="entry name" value="PROTEASE FAMILY M14 CARBOXYPEPTIDASE A,B"/>
    <property type="match status" value="1"/>
</dbReference>
<dbReference type="RefSeq" id="WP_080914588.1">
    <property type="nucleotide sequence ID" value="NZ_CP020472.1"/>
</dbReference>
<evidence type="ECO:0000313" key="10">
    <source>
        <dbReference type="Proteomes" id="UP000191820"/>
    </source>
</evidence>
<evidence type="ECO:0000256" key="4">
    <source>
        <dbReference type="ARBA" id="ARBA00022801"/>
    </source>
</evidence>
<protein>
    <submittedName>
        <fullName evidence="9">Peptidase M14</fullName>
    </submittedName>
</protein>
<evidence type="ECO:0000256" key="1">
    <source>
        <dbReference type="ARBA" id="ARBA00001947"/>
    </source>
</evidence>
<dbReference type="EMBL" id="CP020472">
    <property type="protein sequence ID" value="ARD20521.1"/>
    <property type="molecule type" value="Genomic_DNA"/>
</dbReference>
<accession>A0ABM6JFC0</accession>
<feature type="chain" id="PRO_5046804062" evidence="7">
    <location>
        <begin position="34"/>
        <end position="872"/>
    </location>
</feature>
<keyword evidence="3" id="KW-0645">Protease</keyword>
<dbReference type="InterPro" id="IPR029062">
    <property type="entry name" value="Class_I_gatase-like"/>
</dbReference>
<dbReference type="Pfam" id="PF00246">
    <property type="entry name" value="Peptidase_M14"/>
    <property type="match status" value="1"/>
</dbReference>
<dbReference type="PANTHER" id="PTHR11705:SF143">
    <property type="entry name" value="SLL0236 PROTEIN"/>
    <property type="match status" value="1"/>
</dbReference>
<dbReference type="SUPFAM" id="SSF53187">
    <property type="entry name" value="Zn-dependent exopeptidases"/>
    <property type="match status" value="1"/>
</dbReference>
<dbReference type="SUPFAM" id="SSF52317">
    <property type="entry name" value="Class I glutamine amidotransferase-like"/>
    <property type="match status" value="1"/>
</dbReference>
<evidence type="ECO:0000313" key="9">
    <source>
        <dbReference type="EMBL" id="ARD20521.1"/>
    </source>
</evidence>
<keyword evidence="5" id="KW-0862">Zinc</keyword>
<dbReference type="InterPro" id="IPR000834">
    <property type="entry name" value="Peptidase_M14"/>
</dbReference>
<evidence type="ECO:0000256" key="7">
    <source>
        <dbReference type="SAM" id="SignalP"/>
    </source>
</evidence>
<feature type="domain" description="Peptidase M14" evidence="8">
    <location>
        <begin position="72"/>
        <end position="240"/>
    </location>
</feature>
<sequence>MISLPSHLVRLLIAVMASLPLFVSLSASSQTSAADTRINQRLLSEDINADITLPAEYLGYPLGEWHLRHDQINQYLQILATESERVSLDSAGYSQERRHQLTAVITSETNQKNLSDILAYRSKVKFGTMQNSRSNTQPLVVWLAYSIHGDEASGAHAAIALSHYLASANAPWVKDLLEDTVILITPTQNPDGFDRFSNWANNNKGQVVVTDNNHREHNQDWPGGRFNHYLADLNRDWLFLRHPASQGRVAFFHKWQPHYVGDFHEMWHQQSYFFQPGVPDRVNPLTSKANQQLSNELAAFHRQALDQVKQVYFSEQMFDDFFYGKGSTYPDINGAVGILFEQASSRGQAQASPNGVVTLANSIDNQFATSISSLQGAHNLREKLMKYQTDFFSSNAKRTRDGKQTGRLIKAHGGAAHISQLTDILNQHKISFKYLAKPIEDDDIIFSEQDSIFIPKSQPQHDLVEALFDKRTEFKDETFYDISTWNFESALGLTLIEGAKPSIKFLADKPVAKALTISANTTKTVFPDEAVALIVDWQQAAAAPFLQQLLHQGVLVKYALKPFSLSAANSKNLPVEFVAGSLQIPLKQSVSEEQVRQIVSELAAQYQVNIVAASSSHTAAGMDLGSDDFIKVQPVTPLLVTGSDTNASETGQLWYYLDKTLGIPVTMVNSERLTSIDLSAYSHIFMADGPYHVISDATSRQLGKYVSDGGTIVAQKRALVWLKKRNILKSEPKSKRELNNLFSTSGLKFGDKSKLDARQSIGGAIVSLTLDQTHPITFGLPNPLHVMKNREISFGPTSTPFIVAAEYDNELLVSGFLAKEYQRSFANTPAMIVEKKGKGEVVALTDNLLFRNIWLGTEKVYANALYFVPSAM</sequence>
<keyword evidence="6" id="KW-0482">Metalloprotease</keyword>
<evidence type="ECO:0000256" key="3">
    <source>
        <dbReference type="ARBA" id="ARBA00022670"/>
    </source>
</evidence>
<comment type="similarity">
    <text evidence="2">Belongs to the peptidase M14 family.</text>
</comment>
<gene>
    <name evidence="9" type="ORF">SJ2017_0172</name>
</gene>
<dbReference type="Gene3D" id="3.40.630.10">
    <property type="entry name" value="Zn peptidases"/>
    <property type="match status" value="1"/>
</dbReference>
<comment type="cofactor">
    <cofactor evidence="1">
        <name>Zn(2+)</name>
        <dbReference type="ChEBI" id="CHEBI:29105"/>
    </cofactor>
</comment>
<dbReference type="Gene3D" id="3.40.50.880">
    <property type="match status" value="1"/>
</dbReference>
<name>A0ABM6JFC0_9GAMM</name>
<evidence type="ECO:0000256" key="5">
    <source>
        <dbReference type="ARBA" id="ARBA00022833"/>
    </source>
</evidence>
<feature type="signal peptide" evidence="7">
    <location>
        <begin position="1"/>
        <end position="33"/>
    </location>
</feature>
<keyword evidence="10" id="KW-1185">Reference proteome</keyword>
<dbReference type="Proteomes" id="UP000191820">
    <property type="component" value="Chromosome"/>
</dbReference>
<evidence type="ECO:0000256" key="2">
    <source>
        <dbReference type="ARBA" id="ARBA00005988"/>
    </source>
</evidence>
<reference evidence="9 10" key="1">
    <citation type="submission" date="2017-03" db="EMBL/GenBank/DDBJ databases">
        <title>Genome sequencing of Shewanella japonica KCTC 22435.</title>
        <authorList>
            <person name="Kim K.M."/>
        </authorList>
    </citation>
    <scope>NUCLEOTIDE SEQUENCE [LARGE SCALE GENOMIC DNA]</scope>
    <source>
        <strain evidence="9 10">KCTC 22435</strain>
    </source>
</reference>
<evidence type="ECO:0000259" key="8">
    <source>
        <dbReference type="Pfam" id="PF00246"/>
    </source>
</evidence>
<keyword evidence="4" id="KW-0378">Hydrolase</keyword>
<organism evidence="9 10">
    <name type="scientific">Shewanella japonica</name>
    <dbReference type="NCBI Taxonomy" id="93973"/>
    <lineage>
        <taxon>Bacteria</taxon>
        <taxon>Pseudomonadati</taxon>
        <taxon>Pseudomonadota</taxon>
        <taxon>Gammaproteobacteria</taxon>
        <taxon>Alteromonadales</taxon>
        <taxon>Shewanellaceae</taxon>
        <taxon>Shewanella</taxon>
    </lineage>
</organism>
<dbReference type="CDD" id="cd03143">
    <property type="entry name" value="A4_beta-galactosidase_middle_domain"/>
    <property type="match status" value="1"/>
</dbReference>
<evidence type="ECO:0000256" key="6">
    <source>
        <dbReference type="ARBA" id="ARBA00023049"/>
    </source>
</evidence>
<keyword evidence="7" id="KW-0732">Signal</keyword>
<proteinExistence type="inferred from homology"/>